<feature type="compositionally biased region" description="Polar residues" evidence="7">
    <location>
        <begin position="12"/>
        <end position="30"/>
    </location>
</feature>
<organism evidence="9 10">
    <name type="scientific">Prymnesium parvum</name>
    <name type="common">Toxic golden alga</name>
    <dbReference type="NCBI Taxonomy" id="97485"/>
    <lineage>
        <taxon>Eukaryota</taxon>
        <taxon>Haptista</taxon>
        <taxon>Haptophyta</taxon>
        <taxon>Prymnesiophyceae</taxon>
        <taxon>Prymnesiales</taxon>
        <taxon>Prymnesiaceae</taxon>
        <taxon>Prymnesium</taxon>
    </lineage>
</organism>
<evidence type="ECO:0000259" key="8">
    <source>
        <dbReference type="PROSITE" id="PS50071"/>
    </source>
</evidence>
<dbReference type="Proteomes" id="UP001515480">
    <property type="component" value="Unassembled WGS sequence"/>
</dbReference>
<protein>
    <recommendedName>
        <fullName evidence="8">Homeobox domain-containing protein</fullName>
    </recommendedName>
</protein>
<dbReference type="SUPFAM" id="SSF46689">
    <property type="entry name" value="Homeodomain-like"/>
    <property type="match status" value="1"/>
</dbReference>
<dbReference type="InterPro" id="IPR009057">
    <property type="entry name" value="Homeodomain-like_sf"/>
</dbReference>
<dbReference type="Gene3D" id="1.10.10.60">
    <property type="entry name" value="Homeodomain-like"/>
    <property type="match status" value="1"/>
</dbReference>
<dbReference type="PROSITE" id="PS50071">
    <property type="entry name" value="HOMEOBOX_2"/>
    <property type="match status" value="1"/>
</dbReference>
<comment type="subcellular location">
    <subcellularLocation>
        <location evidence="1 5 6">Nucleus</location>
    </subcellularLocation>
</comment>
<keyword evidence="4 5" id="KW-0539">Nucleus</keyword>
<dbReference type="CDD" id="cd00086">
    <property type="entry name" value="homeodomain"/>
    <property type="match status" value="1"/>
</dbReference>
<evidence type="ECO:0000256" key="7">
    <source>
        <dbReference type="SAM" id="MobiDB-lite"/>
    </source>
</evidence>
<dbReference type="PANTHER" id="PTHR46123:SF4">
    <property type="entry name" value="MIX-TYPE HOMEOBOX GENE 1-RELATED"/>
    <property type="match status" value="1"/>
</dbReference>
<dbReference type="Pfam" id="PF00046">
    <property type="entry name" value="Homeodomain"/>
    <property type="match status" value="1"/>
</dbReference>
<evidence type="ECO:0000256" key="5">
    <source>
        <dbReference type="PROSITE-ProRule" id="PRU00108"/>
    </source>
</evidence>
<dbReference type="InterPro" id="IPR001356">
    <property type="entry name" value="HD"/>
</dbReference>
<dbReference type="AlphaFoldDB" id="A0AB34JHR4"/>
<feature type="region of interest" description="Disordered" evidence="7">
    <location>
        <begin position="222"/>
        <end position="248"/>
    </location>
</feature>
<feature type="compositionally biased region" description="Polar residues" evidence="7">
    <location>
        <begin position="105"/>
        <end position="130"/>
    </location>
</feature>
<feature type="region of interest" description="Disordered" evidence="7">
    <location>
        <begin position="1"/>
        <end position="53"/>
    </location>
</feature>
<feature type="region of interest" description="Disordered" evidence="7">
    <location>
        <begin position="99"/>
        <end position="130"/>
    </location>
</feature>
<evidence type="ECO:0000256" key="1">
    <source>
        <dbReference type="ARBA" id="ARBA00004123"/>
    </source>
</evidence>
<reference evidence="9 10" key="1">
    <citation type="journal article" date="2024" name="Science">
        <title>Giant polyketide synthase enzymes in the biosynthesis of giant marine polyether toxins.</title>
        <authorList>
            <person name="Fallon T.R."/>
            <person name="Shende V.V."/>
            <person name="Wierzbicki I.H."/>
            <person name="Pendleton A.L."/>
            <person name="Watervoot N.F."/>
            <person name="Auber R.P."/>
            <person name="Gonzalez D.J."/>
            <person name="Wisecaver J.H."/>
            <person name="Moore B.S."/>
        </authorList>
    </citation>
    <scope>NUCLEOTIDE SEQUENCE [LARGE SCALE GENOMIC DNA]</scope>
    <source>
        <strain evidence="9 10">12B1</strain>
    </source>
</reference>
<sequence>MTYADEEHEEQVNTPNSPDSEHNSCSSAETSRAVPDGSPSDEGAQRRPKRCKISREQLSILIKSFNKEPLPNFDQRQALAKVLGMTPRSVQIWFQNRRQRLKPAQTKSSSSNDMASSQLPYSRRPQSQGSAQLYGMPGLAAVANLCNRYSSELMGSAGMPQLPLSQGSNSLGNFVHSMHGLPYDVMEPFAATKALLGAGYHPPSSLVASRLAKHASSSYDACGSSLPRSSPQPFMKRPASASCESQSATDISMSTAQSAVADSRSSPAPQADGLLLLLACAGDTAAQGREPFASSSPAVVTYDRSAAVVA</sequence>
<evidence type="ECO:0000256" key="2">
    <source>
        <dbReference type="ARBA" id="ARBA00023125"/>
    </source>
</evidence>
<dbReference type="InterPro" id="IPR051306">
    <property type="entry name" value="Homeobox_regulator"/>
</dbReference>
<evidence type="ECO:0000313" key="10">
    <source>
        <dbReference type="Proteomes" id="UP001515480"/>
    </source>
</evidence>
<dbReference type="PANTHER" id="PTHR46123">
    <property type="entry name" value="MIX-TYPE HOMEOBOX GENE 1-RELATED"/>
    <property type="match status" value="1"/>
</dbReference>
<dbReference type="GO" id="GO:0005634">
    <property type="term" value="C:nucleus"/>
    <property type="evidence" value="ECO:0007669"/>
    <property type="project" value="UniProtKB-SubCell"/>
</dbReference>
<dbReference type="GO" id="GO:0000977">
    <property type="term" value="F:RNA polymerase II transcription regulatory region sequence-specific DNA binding"/>
    <property type="evidence" value="ECO:0007669"/>
    <property type="project" value="TreeGrafter"/>
</dbReference>
<keyword evidence="3 5" id="KW-0371">Homeobox</keyword>
<dbReference type="EMBL" id="JBGBPQ010000008">
    <property type="protein sequence ID" value="KAL1521074.1"/>
    <property type="molecule type" value="Genomic_DNA"/>
</dbReference>
<dbReference type="InterPro" id="IPR017970">
    <property type="entry name" value="Homeobox_CS"/>
</dbReference>
<accession>A0AB34JHR4</accession>
<name>A0AB34JHR4_PRYPA</name>
<gene>
    <name evidence="9" type="ORF">AB1Y20_022629</name>
</gene>
<keyword evidence="10" id="KW-1185">Reference proteome</keyword>
<feature type="DNA-binding region" description="Homeobox" evidence="5">
    <location>
        <begin position="46"/>
        <end position="105"/>
    </location>
</feature>
<dbReference type="GO" id="GO:0000981">
    <property type="term" value="F:DNA-binding transcription factor activity, RNA polymerase II-specific"/>
    <property type="evidence" value="ECO:0007669"/>
    <property type="project" value="InterPro"/>
</dbReference>
<evidence type="ECO:0000256" key="4">
    <source>
        <dbReference type="ARBA" id="ARBA00023242"/>
    </source>
</evidence>
<evidence type="ECO:0000256" key="3">
    <source>
        <dbReference type="ARBA" id="ARBA00023155"/>
    </source>
</evidence>
<dbReference type="SMART" id="SM00389">
    <property type="entry name" value="HOX"/>
    <property type="match status" value="1"/>
</dbReference>
<evidence type="ECO:0000313" key="9">
    <source>
        <dbReference type="EMBL" id="KAL1521074.1"/>
    </source>
</evidence>
<proteinExistence type="predicted"/>
<dbReference type="PROSITE" id="PS00027">
    <property type="entry name" value="HOMEOBOX_1"/>
    <property type="match status" value="1"/>
</dbReference>
<evidence type="ECO:0000256" key="6">
    <source>
        <dbReference type="RuleBase" id="RU000682"/>
    </source>
</evidence>
<feature type="domain" description="Homeobox" evidence="8">
    <location>
        <begin position="44"/>
        <end position="104"/>
    </location>
</feature>
<keyword evidence="2 5" id="KW-0238">DNA-binding</keyword>
<comment type="caution">
    <text evidence="9">The sequence shown here is derived from an EMBL/GenBank/DDBJ whole genome shotgun (WGS) entry which is preliminary data.</text>
</comment>